<feature type="transmembrane region" description="Helical" evidence="2">
    <location>
        <begin position="312"/>
        <end position="334"/>
    </location>
</feature>
<evidence type="ECO:0000313" key="4">
    <source>
        <dbReference type="Proteomes" id="UP000280707"/>
    </source>
</evidence>
<evidence type="ECO:0000256" key="2">
    <source>
        <dbReference type="SAM" id="Phobius"/>
    </source>
</evidence>
<dbReference type="EMBL" id="LR134408">
    <property type="protein sequence ID" value="VEH73750.1"/>
    <property type="molecule type" value="Genomic_DNA"/>
</dbReference>
<evidence type="ECO:0000256" key="1">
    <source>
        <dbReference type="SAM" id="MobiDB-lite"/>
    </source>
</evidence>
<feature type="transmembrane region" description="Helical" evidence="2">
    <location>
        <begin position="56"/>
        <end position="77"/>
    </location>
</feature>
<keyword evidence="2" id="KW-1133">Transmembrane helix</keyword>
<dbReference type="InterPro" id="IPR012507">
    <property type="entry name" value="YibE_F"/>
</dbReference>
<dbReference type="Pfam" id="PF07907">
    <property type="entry name" value="YibE_F"/>
    <property type="match status" value="1"/>
</dbReference>
<protein>
    <submittedName>
        <fullName evidence="3">Hypothetical membrane protein</fullName>
    </submittedName>
</protein>
<feature type="transmembrane region" description="Helical" evidence="2">
    <location>
        <begin position="197"/>
        <end position="214"/>
    </location>
</feature>
<feature type="transmembrane region" description="Helical" evidence="2">
    <location>
        <begin position="221"/>
        <end position="239"/>
    </location>
</feature>
<organism evidence="3 4">
    <name type="scientific">Corynebacterium segmentosum</name>
    <dbReference type="NCBI Taxonomy" id="43990"/>
    <lineage>
        <taxon>Bacteria</taxon>
        <taxon>Bacillati</taxon>
        <taxon>Actinomycetota</taxon>
        <taxon>Actinomycetes</taxon>
        <taxon>Mycobacteriales</taxon>
        <taxon>Corynebacteriaceae</taxon>
        <taxon>Corynebacterium</taxon>
    </lineage>
</organism>
<sequence>MGRHSSVSNSASDSASRHRQAQRRSGSSGHAPGQSALERLNPRQLAQEVSGHPWRVGLVTAIGTALVAMLIGLVLLWPSSAASEHTSEEFESTYALNHPQVEATVEKTDHSACQSEQTGLAFDTPPLIPEKEEVDCDRALVKITSGEDEGKMTQLVTYGNAGDPELQPGDNIVLSKATDPTGSVSYAFADYQRSNSLLLWGVVIAIVIIAFAAWHGVRAIIGLGLSLGIVFSFLIPALIAGTNPLWVALAACTAIILLAVPLVHGVNWKSASAVGGSLTALAIAAFLAWAAIDSSQLQGYSSEDNLKLLLYMPNVSILGVLLCGFVVGALGSLADVAIAQASTITELHESDPAASPLELFLSAMRVGRDHIASMVYTLILTYTGAALPLLLLITAAERPAGQILSSDLVATELLRSGVGAMALTLAVPITTLIAAFTVPSHRR</sequence>
<reference evidence="3 4" key="1">
    <citation type="submission" date="2018-12" db="EMBL/GenBank/DDBJ databases">
        <authorList>
            <consortium name="Pathogen Informatics"/>
        </authorList>
    </citation>
    <scope>NUCLEOTIDE SEQUENCE [LARGE SCALE GENOMIC DNA]</scope>
    <source>
        <strain evidence="3 4">NCTC934</strain>
    </source>
</reference>
<feature type="transmembrane region" description="Helical" evidence="2">
    <location>
        <begin position="273"/>
        <end position="292"/>
    </location>
</feature>
<feature type="transmembrane region" description="Helical" evidence="2">
    <location>
        <begin position="245"/>
        <end position="266"/>
    </location>
</feature>
<gene>
    <name evidence="3" type="ORF">NCTC934_02067</name>
</gene>
<keyword evidence="4" id="KW-1185">Reference proteome</keyword>
<proteinExistence type="predicted"/>
<dbReference type="PANTHER" id="PTHR41771">
    <property type="entry name" value="MEMBRANE PROTEIN-RELATED"/>
    <property type="match status" value="1"/>
</dbReference>
<keyword evidence="2" id="KW-0472">Membrane</keyword>
<feature type="region of interest" description="Disordered" evidence="1">
    <location>
        <begin position="1"/>
        <end position="36"/>
    </location>
</feature>
<name>A0ABY6TFW0_9CORY</name>
<dbReference type="PANTHER" id="PTHR41771:SF1">
    <property type="entry name" value="MEMBRANE PROTEIN"/>
    <property type="match status" value="1"/>
</dbReference>
<dbReference type="Proteomes" id="UP000280707">
    <property type="component" value="Chromosome"/>
</dbReference>
<accession>A0ABY6TFW0</accession>
<feature type="transmembrane region" description="Helical" evidence="2">
    <location>
        <begin position="416"/>
        <end position="438"/>
    </location>
</feature>
<evidence type="ECO:0000313" key="3">
    <source>
        <dbReference type="EMBL" id="VEH73750.1"/>
    </source>
</evidence>
<keyword evidence="2" id="KW-0812">Transmembrane</keyword>
<feature type="compositionally biased region" description="Low complexity" evidence="1">
    <location>
        <begin position="1"/>
        <end position="14"/>
    </location>
</feature>
<feature type="transmembrane region" description="Helical" evidence="2">
    <location>
        <begin position="374"/>
        <end position="396"/>
    </location>
</feature>